<dbReference type="Proteomes" id="UP001218218">
    <property type="component" value="Unassembled WGS sequence"/>
</dbReference>
<reference evidence="1" key="1">
    <citation type="submission" date="2023-03" db="EMBL/GenBank/DDBJ databases">
        <title>Massive genome expansion in bonnet fungi (Mycena s.s.) driven by repeated elements and novel gene families across ecological guilds.</title>
        <authorList>
            <consortium name="Lawrence Berkeley National Laboratory"/>
            <person name="Harder C.B."/>
            <person name="Miyauchi S."/>
            <person name="Viragh M."/>
            <person name="Kuo A."/>
            <person name="Thoen E."/>
            <person name="Andreopoulos B."/>
            <person name="Lu D."/>
            <person name="Skrede I."/>
            <person name="Drula E."/>
            <person name="Henrissat B."/>
            <person name="Morin E."/>
            <person name="Kohler A."/>
            <person name="Barry K."/>
            <person name="LaButti K."/>
            <person name="Morin E."/>
            <person name="Salamov A."/>
            <person name="Lipzen A."/>
            <person name="Mereny Z."/>
            <person name="Hegedus B."/>
            <person name="Baldrian P."/>
            <person name="Stursova M."/>
            <person name="Weitz H."/>
            <person name="Taylor A."/>
            <person name="Grigoriev I.V."/>
            <person name="Nagy L.G."/>
            <person name="Martin F."/>
            <person name="Kauserud H."/>
        </authorList>
    </citation>
    <scope>NUCLEOTIDE SEQUENCE</scope>
    <source>
        <strain evidence="1">CBHHK002</strain>
    </source>
</reference>
<dbReference type="EMBL" id="JARIHO010000068">
    <property type="protein sequence ID" value="KAJ7314254.1"/>
    <property type="molecule type" value="Genomic_DNA"/>
</dbReference>
<evidence type="ECO:0000313" key="1">
    <source>
        <dbReference type="EMBL" id="KAJ7314254.1"/>
    </source>
</evidence>
<dbReference type="AlphaFoldDB" id="A0AAD7ED40"/>
<proteinExistence type="predicted"/>
<accession>A0AAD7ED40</accession>
<organism evidence="1 2">
    <name type="scientific">Mycena albidolilacea</name>
    <dbReference type="NCBI Taxonomy" id="1033008"/>
    <lineage>
        <taxon>Eukaryota</taxon>
        <taxon>Fungi</taxon>
        <taxon>Dikarya</taxon>
        <taxon>Basidiomycota</taxon>
        <taxon>Agaricomycotina</taxon>
        <taxon>Agaricomycetes</taxon>
        <taxon>Agaricomycetidae</taxon>
        <taxon>Agaricales</taxon>
        <taxon>Marasmiineae</taxon>
        <taxon>Mycenaceae</taxon>
        <taxon>Mycena</taxon>
    </lineage>
</organism>
<gene>
    <name evidence="1" type="ORF">DFH08DRAFT_943366</name>
</gene>
<evidence type="ECO:0000313" key="2">
    <source>
        <dbReference type="Proteomes" id="UP001218218"/>
    </source>
</evidence>
<keyword evidence="2" id="KW-1185">Reference proteome</keyword>
<name>A0AAD7ED40_9AGAR</name>
<comment type="caution">
    <text evidence="1">The sequence shown here is derived from an EMBL/GenBank/DDBJ whole genome shotgun (WGS) entry which is preliminary data.</text>
</comment>
<sequence length="374" mass="41789">MDIIQVSDDPIIPTLCRATVRWLEETRATLMQKDLFPEHYPFDFNSFERDFPVTRGVVRKTLELYPEFTPFPRRCQIAFADHGRTHCWSRLWSIKFGTVVLGFFEVPSIIYDDPYQRLVVIRKDLILEALVNSINAREKSMLLAAPTEAREERDDGIEIRLITESHLGGGRPVAVRYMRCFDSRATFLSPTHRPASLAAVLFKRAHDYCRSKVADRLLPSEFGISLGGTGLVAGGRDQRGGFGLGLDMASRLMDLYYKAISCAREKQEQSKLGTMAQWETAGAETPLDTIGWVPAGLVPIKWHFEVDRMVTEPTYIGSSYRLFVARSGHILLIRPGEGGSGEGTGDSAMSGSVAGASAITRMVWLDSTEFRGEA</sequence>
<protein>
    <submittedName>
        <fullName evidence="1">Uncharacterized protein</fullName>
    </submittedName>
</protein>